<reference evidence="1" key="1">
    <citation type="submission" date="2014-11" db="EMBL/GenBank/DDBJ databases">
        <authorList>
            <person name="Amaro Gonzalez C."/>
        </authorList>
    </citation>
    <scope>NUCLEOTIDE SEQUENCE</scope>
</reference>
<name>A0A0E9R6A4_ANGAN</name>
<accession>A0A0E9R6A4</accession>
<dbReference type="AlphaFoldDB" id="A0A0E9R6A4"/>
<organism evidence="1">
    <name type="scientific">Anguilla anguilla</name>
    <name type="common">European freshwater eel</name>
    <name type="synonym">Muraena anguilla</name>
    <dbReference type="NCBI Taxonomy" id="7936"/>
    <lineage>
        <taxon>Eukaryota</taxon>
        <taxon>Metazoa</taxon>
        <taxon>Chordata</taxon>
        <taxon>Craniata</taxon>
        <taxon>Vertebrata</taxon>
        <taxon>Euteleostomi</taxon>
        <taxon>Actinopterygii</taxon>
        <taxon>Neopterygii</taxon>
        <taxon>Teleostei</taxon>
        <taxon>Anguilliformes</taxon>
        <taxon>Anguillidae</taxon>
        <taxon>Anguilla</taxon>
    </lineage>
</organism>
<protein>
    <submittedName>
        <fullName evidence="1">Uncharacterized protein</fullName>
    </submittedName>
</protein>
<dbReference type="EMBL" id="GBXM01084300">
    <property type="protein sequence ID" value="JAH24277.1"/>
    <property type="molecule type" value="Transcribed_RNA"/>
</dbReference>
<sequence>MPYTMGKLTLCSTGQNTYQSERTETSYTRLNNKLCFARGCNKYNFCVCLFSKTNCSRQ</sequence>
<reference evidence="1" key="2">
    <citation type="journal article" date="2015" name="Fish Shellfish Immunol.">
        <title>Early steps in the European eel (Anguilla anguilla)-Vibrio vulnificus interaction in the gills: Role of the RtxA13 toxin.</title>
        <authorList>
            <person name="Callol A."/>
            <person name="Pajuelo D."/>
            <person name="Ebbesson L."/>
            <person name="Teles M."/>
            <person name="MacKenzie S."/>
            <person name="Amaro C."/>
        </authorList>
    </citation>
    <scope>NUCLEOTIDE SEQUENCE</scope>
</reference>
<evidence type="ECO:0000313" key="1">
    <source>
        <dbReference type="EMBL" id="JAH24277.1"/>
    </source>
</evidence>
<proteinExistence type="predicted"/>